<dbReference type="Proteomes" id="UP000550508">
    <property type="component" value="Unassembled WGS sequence"/>
</dbReference>
<sequence length="116" mass="12678">MPILRHKPSAPRMGGGKTSSNSADVPHGEMMDAILIPHGSFSDRRLTFRHHFTDSPSIAGNLSNDCWNDVQDIEVPAMAALSEQRGGDWARKVAMARIDAATQLIRAKEDCCHGHC</sequence>
<evidence type="ECO:0000313" key="2">
    <source>
        <dbReference type="EMBL" id="NTS31232.1"/>
    </source>
</evidence>
<name>A0A849VMW2_9HYPH</name>
<accession>A0A849VMW2</accession>
<evidence type="ECO:0000313" key="3">
    <source>
        <dbReference type="Proteomes" id="UP000550508"/>
    </source>
</evidence>
<proteinExistence type="predicted"/>
<dbReference type="AlphaFoldDB" id="A0A849VMW2"/>
<dbReference type="EMBL" id="JABUMX010000002">
    <property type="protein sequence ID" value="NTS31232.1"/>
    <property type="molecule type" value="Genomic_DNA"/>
</dbReference>
<gene>
    <name evidence="2" type="ORF">HQ945_08190</name>
</gene>
<organism evidence="2 3">
    <name type="scientific">Phyllobacterium pellucidum</name>
    <dbReference type="NCBI Taxonomy" id="2740464"/>
    <lineage>
        <taxon>Bacteria</taxon>
        <taxon>Pseudomonadati</taxon>
        <taxon>Pseudomonadota</taxon>
        <taxon>Alphaproteobacteria</taxon>
        <taxon>Hyphomicrobiales</taxon>
        <taxon>Phyllobacteriaceae</taxon>
        <taxon>Phyllobacterium</taxon>
    </lineage>
</organism>
<protein>
    <submittedName>
        <fullName evidence="2">Uncharacterized protein</fullName>
    </submittedName>
</protein>
<comment type="caution">
    <text evidence="2">The sequence shown here is derived from an EMBL/GenBank/DDBJ whole genome shotgun (WGS) entry which is preliminary data.</text>
</comment>
<dbReference type="RefSeq" id="WP_153669261.1">
    <property type="nucleotide sequence ID" value="NZ_CP088292.1"/>
</dbReference>
<reference evidence="2 3" key="1">
    <citation type="submission" date="2020-05" db="EMBL/GenBank/DDBJ databases">
        <authorList>
            <person name="Kim M.K."/>
        </authorList>
    </citation>
    <scope>NUCLEOTIDE SEQUENCE [LARGE SCALE GENOMIC DNA]</scope>
    <source>
        <strain evidence="2 3">BT25</strain>
    </source>
</reference>
<evidence type="ECO:0000256" key="1">
    <source>
        <dbReference type="SAM" id="MobiDB-lite"/>
    </source>
</evidence>
<keyword evidence="3" id="KW-1185">Reference proteome</keyword>
<feature type="region of interest" description="Disordered" evidence="1">
    <location>
        <begin position="1"/>
        <end position="28"/>
    </location>
</feature>